<dbReference type="SUPFAM" id="SSF82784">
    <property type="entry name" value="OsmC-like"/>
    <property type="match status" value="1"/>
</dbReference>
<keyword evidence="2" id="KW-1185">Reference proteome</keyword>
<dbReference type="InterPro" id="IPR052924">
    <property type="entry name" value="OsmC/Ohr_hydroprdx_reductase"/>
</dbReference>
<dbReference type="InterPro" id="IPR003718">
    <property type="entry name" value="OsmC/Ohr_fam"/>
</dbReference>
<organism evidence="1 2">
    <name type="scientific">Enterococcus canis</name>
    <dbReference type="NCBI Taxonomy" id="214095"/>
    <lineage>
        <taxon>Bacteria</taxon>
        <taxon>Bacillati</taxon>
        <taxon>Bacillota</taxon>
        <taxon>Bacilli</taxon>
        <taxon>Lactobacillales</taxon>
        <taxon>Enterococcaceae</taxon>
        <taxon>Enterococcus</taxon>
    </lineage>
</organism>
<sequence length="144" mass="15744">MKVQATAKFLGRGFQTQINTGHHTFLSDRMKQVGGTDLGADSLQLLLSAYAASLATSIVSVAKEKKVKIFELEVVTTGLLYPEYDELTSAAETNEIQYTVHLDCPLNDVEKNALIAEAQDKSSVRQVLARPTTFVHCELTNSPT</sequence>
<gene>
    <name evidence="1" type="ORF">RU97_GL001423</name>
</gene>
<protein>
    <recommendedName>
        <fullName evidence="3">OsmC-like protein</fullName>
    </recommendedName>
</protein>
<dbReference type="AlphaFoldDB" id="A0A1L8RGG5"/>
<dbReference type="Proteomes" id="UP000181884">
    <property type="component" value="Unassembled WGS sequence"/>
</dbReference>
<evidence type="ECO:0008006" key="3">
    <source>
        <dbReference type="Google" id="ProtNLM"/>
    </source>
</evidence>
<dbReference type="Gene3D" id="3.30.300.20">
    <property type="match status" value="1"/>
</dbReference>
<evidence type="ECO:0000313" key="2">
    <source>
        <dbReference type="Proteomes" id="UP000181884"/>
    </source>
</evidence>
<accession>A0A1L8RGG5</accession>
<dbReference type="Pfam" id="PF02566">
    <property type="entry name" value="OsmC"/>
    <property type="match status" value="1"/>
</dbReference>
<dbReference type="InterPro" id="IPR036102">
    <property type="entry name" value="OsmC/Ohrsf"/>
</dbReference>
<proteinExistence type="predicted"/>
<dbReference type="EMBL" id="JXKH01000003">
    <property type="protein sequence ID" value="OJG18805.1"/>
    <property type="molecule type" value="Genomic_DNA"/>
</dbReference>
<reference evidence="1 2" key="1">
    <citation type="submission" date="2014-12" db="EMBL/GenBank/DDBJ databases">
        <title>Draft genome sequences of 29 type strains of Enterococci.</title>
        <authorList>
            <person name="Zhong Z."/>
            <person name="Sun Z."/>
            <person name="Liu W."/>
            <person name="Zhang W."/>
            <person name="Zhang H."/>
        </authorList>
    </citation>
    <scope>NUCLEOTIDE SEQUENCE [LARGE SCALE GENOMIC DNA]</scope>
    <source>
        <strain evidence="1 2">DSM 17029</strain>
    </source>
</reference>
<dbReference type="PANTHER" id="PTHR35368:SF1">
    <property type="entry name" value="HYDROPEROXIDE REDUCTASE"/>
    <property type="match status" value="1"/>
</dbReference>
<evidence type="ECO:0000313" key="1">
    <source>
        <dbReference type="EMBL" id="OJG18805.1"/>
    </source>
</evidence>
<dbReference type="RefSeq" id="WP_067394094.1">
    <property type="nucleotide sequence ID" value="NZ_JXKH01000003.1"/>
</dbReference>
<comment type="caution">
    <text evidence="1">The sequence shown here is derived from an EMBL/GenBank/DDBJ whole genome shotgun (WGS) entry which is preliminary data.</text>
</comment>
<name>A0A1L8RGG5_9ENTE</name>
<dbReference type="PANTHER" id="PTHR35368">
    <property type="entry name" value="HYDROPEROXIDE REDUCTASE"/>
    <property type="match status" value="1"/>
</dbReference>
<dbReference type="InterPro" id="IPR015946">
    <property type="entry name" value="KH_dom-like_a/b"/>
</dbReference>